<dbReference type="PROSITE" id="PS50977">
    <property type="entry name" value="HTH_TETR_2"/>
    <property type="match status" value="1"/>
</dbReference>
<dbReference type="AlphaFoldDB" id="A0A0E4H4J9"/>
<dbReference type="InterPro" id="IPR009057">
    <property type="entry name" value="Homeodomain-like_sf"/>
</dbReference>
<dbReference type="InterPro" id="IPR050624">
    <property type="entry name" value="HTH-type_Tx_Regulator"/>
</dbReference>
<dbReference type="OrthoDB" id="9810250at2"/>
<keyword evidence="5" id="KW-1185">Reference proteome</keyword>
<feature type="domain" description="HTH tetR-type" evidence="3">
    <location>
        <begin position="8"/>
        <end position="68"/>
    </location>
</feature>
<dbReference type="Gene3D" id="1.10.357.10">
    <property type="entry name" value="Tetracycline Repressor, domain 2"/>
    <property type="match status" value="1"/>
</dbReference>
<dbReference type="SUPFAM" id="SSF46689">
    <property type="entry name" value="Homeodomain-like"/>
    <property type="match status" value="1"/>
</dbReference>
<organism evidence="4 5">
    <name type="scientific">Streptococcus varani</name>
    <dbReference type="NCBI Taxonomy" id="1608583"/>
    <lineage>
        <taxon>Bacteria</taxon>
        <taxon>Bacillati</taxon>
        <taxon>Bacillota</taxon>
        <taxon>Bacilli</taxon>
        <taxon>Lactobacillales</taxon>
        <taxon>Streptococcaceae</taxon>
        <taxon>Streptococcus</taxon>
    </lineage>
</organism>
<evidence type="ECO:0000259" key="3">
    <source>
        <dbReference type="PROSITE" id="PS50977"/>
    </source>
</evidence>
<dbReference type="InterPro" id="IPR039532">
    <property type="entry name" value="TetR_C_Firmicutes"/>
</dbReference>
<evidence type="ECO:0000256" key="2">
    <source>
        <dbReference type="PROSITE-ProRule" id="PRU00335"/>
    </source>
</evidence>
<dbReference type="EMBL" id="CTEN01000001">
    <property type="protein sequence ID" value="CQR24298.1"/>
    <property type="molecule type" value="Genomic_DNA"/>
</dbReference>
<protein>
    <submittedName>
        <fullName evidence="4">Transcriptional regulator</fullName>
    </submittedName>
</protein>
<accession>A0A0E4H4J9</accession>
<evidence type="ECO:0000313" key="5">
    <source>
        <dbReference type="Proteomes" id="UP000198604"/>
    </source>
</evidence>
<evidence type="ECO:0000256" key="1">
    <source>
        <dbReference type="ARBA" id="ARBA00023125"/>
    </source>
</evidence>
<proteinExistence type="predicted"/>
<keyword evidence="1 2" id="KW-0238">DNA-binding</keyword>
<dbReference type="PANTHER" id="PTHR43479:SF7">
    <property type="entry name" value="TETR-FAMILY TRANSCRIPTIONAL REGULATOR"/>
    <property type="match status" value="1"/>
</dbReference>
<dbReference type="GO" id="GO:0003677">
    <property type="term" value="F:DNA binding"/>
    <property type="evidence" value="ECO:0007669"/>
    <property type="project" value="UniProtKB-UniRule"/>
</dbReference>
<sequence length="174" mass="20264">MTKDHRKENTRQAILKAMVSCLEKENFNDITTTKLAQAAGISRSSFYTHYKDKYEMIDSYQKEFFRALENIFTQQENSRAKALLKMFVLLEDEELLSALLSPNGTQEIQSFIIRKIKLFIENDLLLTQDLSPIQAEYHSIYFSHAIFGICQSWIIKGKRESPAEMSDFLMHLLP</sequence>
<evidence type="ECO:0000313" key="4">
    <source>
        <dbReference type="EMBL" id="CQR24298.1"/>
    </source>
</evidence>
<dbReference type="InterPro" id="IPR001647">
    <property type="entry name" value="HTH_TetR"/>
</dbReference>
<dbReference type="PRINTS" id="PR00455">
    <property type="entry name" value="HTHTETR"/>
</dbReference>
<dbReference type="Pfam" id="PF00440">
    <property type="entry name" value="TetR_N"/>
    <property type="match status" value="1"/>
</dbReference>
<dbReference type="Pfam" id="PF14278">
    <property type="entry name" value="TetR_C_8"/>
    <property type="match status" value="1"/>
</dbReference>
<feature type="DNA-binding region" description="H-T-H motif" evidence="2">
    <location>
        <begin position="31"/>
        <end position="50"/>
    </location>
</feature>
<dbReference type="PANTHER" id="PTHR43479">
    <property type="entry name" value="ACREF/ENVCD OPERON REPRESSOR-RELATED"/>
    <property type="match status" value="1"/>
</dbReference>
<dbReference type="Proteomes" id="UP000198604">
    <property type="component" value="Unassembled WGS sequence"/>
</dbReference>
<gene>
    <name evidence="4" type="ORF">BN1356_00656</name>
</gene>
<name>A0A0E4H4J9_9STRE</name>
<dbReference type="RefSeq" id="WP_093649973.1">
    <property type="nucleotide sequence ID" value="NZ_CTEN01000001.1"/>
</dbReference>
<dbReference type="STRING" id="1608583.BN1356_00656"/>
<reference evidence="5" key="1">
    <citation type="submission" date="2015-03" db="EMBL/GenBank/DDBJ databases">
        <authorList>
            <person name="Urmite Genomes"/>
        </authorList>
    </citation>
    <scope>NUCLEOTIDE SEQUENCE [LARGE SCALE GENOMIC DNA]</scope>
    <source>
        <strain evidence="5">FF10</strain>
    </source>
</reference>